<comment type="caution">
    <text evidence="2">The sequence shown here is derived from an EMBL/GenBank/DDBJ whole genome shotgun (WGS) entry which is preliminary data.</text>
</comment>
<dbReference type="RefSeq" id="WP_161002980.1">
    <property type="nucleotide sequence ID" value="NZ_WEZQ01000003.1"/>
</dbReference>
<sequence>MQSSKVNRRFYSPFGDSVAVLLSLTLIFLNFIIFGSGSHLLSTAGTEVSIPLLQAILIRSITLMGVPLLFIWIGFRFGENHEGLLPPLQAWIFTVINGAIILFIFSALQTALAQD</sequence>
<feature type="transmembrane region" description="Helical" evidence="1">
    <location>
        <begin position="90"/>
        <end position="112"/>
    </location>
</feature>
<keyword evidence="1" id="KW-1133">Transmembrane helix</keyword>
<evidence type="ECO:0000313" key="2">
    <source>
        <dbReference type="EMBL" id="MYV16407.1"/>
    </source>
</evidence>
<keyword evidence="1" id="KW-0472">Membrane</keyword>
<keyword evidence="1" id="KW-0812">Transmembrane</keyword>
<proteinExistence type="predicted"/>
<dbReference type="Proteomes" id="UP000449209">
    <property type="component" value="Unassembled WGS sequence"/>
</dbReference>
<gene>
    <name evidence="2" type="ORF">GB993_02575</name>
</gene>
<evidence type="ECO:0000256" key="1">
    <source>
        <dbReference type="SAM" id="Phobius"/>
    </source>
</evidence>
<feature type="transmembrane region" description="Helical" evidence="1">
    <location>
        <begin position="20"/>
        <end position="44"/>
    </location>
</feature>
<organism evidence="2 3">
    <name type="scientific">Furfurilactobacillus milii</name>
    <dbReference type="NCBI Taxonomy" id="2888272"/>
    <lineage>
        <taxon>Bacteria</taxon>
        <taxon>Bacillati</taxon>
        <taxon>Bacillota</taxon>
        <taxon>Bacilli</taxon>
        <taxon>Lactobacillales</taxon>
        <taxon>Lactobacillaceae</taxon>
        <taxon>Furfurilactobacillus</taxon>
    </lineage>
</organism>
<name>A0A6N9I0X6_9LACO</name>
<dbReference type="AlphaFoldDB" id="A0A6N9I0X6"/>
<dbReference type="EMBL" id="WEZQ01000003">
    <property type="protein sequence ID" value="MYV16407.1"/>
    <property type="molecule type" value="Genomic_DNA"/>
</dbReference>
<accession>A0A6N9I0X6</accession>
<feature type="transmembrane region" description="Helical" evidence="1">
    <location>
        <begin position="56"/>
        <end position="78"/>
    </location>
</feature>
<evidence type="ECO:0000313" key="3">
    <source>
        <dbReference type="Proteomes" id="UP000449209"/>
    </source>
</evidence>
<reference evidence="2 3" key="1">
    <citation type="journal article" date="2019" name="Appl. Environ. Microbiol.">
        <title>Genetic determinants of hydroxycinnamic acid metabolism in heterofermentative lactobacilli.</title>
        <authorList>
            <person name="Gaur G."/>
            <person name="Oh J.H."/>
            <person name="Filannino P."/>
            <person name="Gobbetti M."/>
            <person name="van Pijkeren J.P."/>
            <person name="Ganzle M.G."/>
        </authorList>
    </citation>
    <scope>NUCLEOTIDE SEQUENCE [LARGE SCALE GENOMIC DNA]</scope>
    <source>
        <strain evidence="2 3">C5</strain>
    </source>
</reference>
<protein>
    <submittedName>
        <fullName evidence="2">Uncharacterized protein</fullName>
    </submittedName>
</protein>